<sequence length="329" mass="35911">MLCNLLLHKLYNDACIYSKLTIKHINLPVLKVDGSSFSQFVVPFKSSVLGLCKWFSSTFSIVSPITSDVDSILHNESVDDIVSFVSDILSSHINGFSAINSSENSERGDKISVELLQFSTSEKSAFVLSISQISDVFKDCSSLDIVQSSLDESGEVINTGQDATSESEGIFKLNGLYWYSSTTSIKLFTAFSFEGKSISNSGVTSSGLIDSTNPFCNKSDLTDVVAVGSIPKSASAKFIDYININNDNQIINVKLPSLNSNSSSTLSKSTVNFSIVLYLSVTNELDENTLDHVYYVLSSNVRATNHYPLSNVNQKVLIECPRAISLYLI</sequence>
<evidence type="ECO:0000313" key="2">
    <source>
        <dbReference type="Proteomes" id="UP000475862"/>
    </source>
</evidence>
<gene>
    <name evidence="1" type="ORF">AGLY_014936</name>
</gene>
<organism evidence="1 2">
    <name type="scientific">Aphis glycines</name>
    <name type="common">Soybean aphid</name>
    <dbReference type="NCBI Taxonomy" id="307491"/>
    <lineage>
        <taxon>Eukaryota</taxon>
        <taxon>Metazoa</taxon>
        <taxon>Ecdysozoa</taxon>
        <taxon>Arthropoda</taxon>
        <taxon>Hexapoda</taxon>
        <taxon>Insecta</taxon>
        <taxon>Pterygota</taxon>
        <taxon>Neoptera</taxon>
        <taxon>Paraneoptera</taxon>
        <taxon>Hemiptera</taxon>
        <taxon>Sternorrhyncha</taxon>
        <taxon>Aphidomorpha</taxon>
        <taxon>Aphidoidea</taxon>
        <taxon>Aphididae</taxon>
        <taxon>Aphidini</taxon>
        <taxon>Aphis</taxon>
        <taxon>Aphis</taxon>
    </lineage>
</organism>
<evidence type="ECO:0000313" key="1">
    <source>
        <dbReference type="EMBL" id="KAE9524886.1"/>
    </source>
</evidence>
<comment type="caution">
    <text evidence="1">The sequence shown here is derived from an EMBL/GenBank/DDBJ whole genome shotgun (WGS) entry which is preliminary data.</text>
</comment>
<dbReference type="Proteomes" id="UP000475862">
    <property type="component" value="Unassembled WGS sequence"/>
</dbReference>
<feature type="non-terminal residue" evidence="1">
    <location>
        <position position="329"/>
    </location>
</feature>
<proteinExistence type="predicted"/>
<keyword evidence="2" id="KW-1185">Reference proteome</keyword>
<dbReference type="EMBL" id="VYZN01000065">
    <property type="protein sequence ID" value="KAE9524886.1"/>
    <property type="molecule type" value="Genomic_DNA"/>
</dbReference>
<reference evidence="1 2" key="1">
    <citation type="submission" date="2019-08" db="EMBL/GenBank/DDBJ databases">
        <title>The genome of the soybean aphid Biotype 1, its phylome, world population structure and adaptation to the North American continent.</title>
        <authorList>
            <person name="Giordano R."/>
            <person name="Donthu R.K."/>
            <person name="Hernandez A.G."/>
            <person name="Wright C.L."/>
            <person name="Zimin A.V."/>
        </authorList>
    </citation>
    <scope>NUCLEOTIDE SEQUENCE [LARGE SCALE GENOMIC DNA]</scope>
    <source>
        <tissue evidence="1">Whole aphids</tissue>
    </source>
</reference>
<name>A0A6G0T2M3_APHGL</name>
<protein>
    <submittedName>
        <fullName evidence="1">Uncharacterized protein</fullName>
    </submittedName>
</protein>
<accession>A0A6G0T2M3</accession>
<dbReference type="AlphaFoldDB" id="A0A6G0T2M3"/>